<feature type="transmembrane region" description="Helical" evidence="1">
    <location>
        <begin position="57"/>
        <end position="86"/>
    </location>
</feature>
<proteinExistence type="predicted"/>
<name>A0A5B1CDD4_9BACT</name>
<dbReference type="Proteomes" id="UP000322699">
    <property type="component" value="Unassembled WGS sequence"/>
</dbReference>
<dbReference type="RefSeq" id="WP_068259122.1">
    <property type="nucleotide sequence ID" value="NZ_LWSK01000009.1"/>
</dbReference>
<keyword evidence="1" id="KW-0472">Membrane</keyword>
<sequence length="99" mass="10528">MQFWISTVAGVAFTIAGAGETFMAVLYPRAINGPITATVNRVFHRLLKLGWIAGCRFIVAAGPALIVTQVLCWATLLLAGVSLIVWPQLGTGITARGCR</sequence>
<comment type="caution">
    <text evidence="2">The sequence shown here is derived from an EMBL/GenBank/DDBJ whole genome shotgun (WGS) entry which is preliminary data.</text>
</comment>
<protein>
    <submittedName>
        <fullName evidence="2">Uncharacterized protein</fullName>
    </submittedName>
</protein>
<dbReference type="OrthoDB" id="9785126at2"/>
<dbReference type="EMBL" id="VRLW01000001">
    <property type="protein sequence ID" value="KAA1258241.1"/>
    <property type="molecule type" value="Genomic_DNA"/>
</dbReference>
<dbReference type="AlphaFoldDB" id="A0A5B1CDD4"/>
<accession>A0A5B1CDD4</accession>
<reference evidence="2 3" key="1">
    <citation type="submission" date="2019-08" db="EMBL/GenBank/DDBJ databases">
        <title>Deep-cultivation of Planctomycetes and their phenomic and genomic characterization uncovers novel biology.</title>
        <authorList>
            <person name="Wiegand S."/>
            <person name="Jogler M."/>
            <person name="Boedeker C."/>
            <person name="Pinto D."/>
            <person name="Vollmers J."/>
            <person name="Rivas-Marin E."/>
            <person name="Kohn T."/>
            <person name="Peeters S.H."/>
            <person name="Heuer A."/>
            <person name="Rast P."/>
            <person name="Oberbeckmann S."/>
            <person name="Bunk B."/>
            <person name="Jeske O."/>
            <person name="Meyerdierks A."/>
            <person name="Storesund J.E."/>
            <person name="Kallscheuer N."/>
            <person name="Luecker S."/>
            <person name="Lage O.M."/>
            <person name="Pohl T."/>
            <person name="Merkel B.J."/>
            <person name="Hornburger P."/>
            <person name="Mueller R.-W."/>
            <person name="Bruemmer F."/>
            <person name="Labrenz M."/>
            <person name="Spormann A.M."/>
            <person name="Op Den Camp H."/>
            <person name="Overmann J."/>
            <person name="Amann R."/>
            <person name="Jetten M.S.M."/>
            <person name="Mascher T."/>
            <person name="Medema M.H."/>
            <person name="Devos D.P."/>
            <person name="Kaster A.-K."/>
            <person name="Ovreas L."/>
            <person name="Rohde M."/>
            <person name="Galperin M.Y."/>
            <person name="Jogler C."/>
        </authorList>
    </citation>
    <scope>NUCLEOTIDE SEQUENCE [LARGE SCALE GENOMIC DNA]</scope>
    <source>
        <strain evidence="2 3">LF1</strain>
    </source>
</reference>
<evidence type="ECO:0000313" key="3">
    <source>
        <dbReference type="Proteomes" id="UP000322699"/>
    </source>
</evidence>
<keyword evidence="3" id="KW-1185">Reference proteome</keyword>
<organism evidence="2 3">
    <name type="scientific">Rubripirellula obstinata</name>
    <dbReference type="NCBI Taxonomy" id="406547"/>
    <lineage>
        <taxon>Bacteria</taxon>
        <taxon>Pseudomonadati</taxon>
        <taxon>Planctomycetota</taxon>
        <taxon>Planctomycetia</taxon>
        <taxon>Pirellulales</taxon>
        <taxon>Pirellulaceae</taxon>
        <taxon>Rubripirellula</taxon>
    </lineage>
</organism>
<keyword evidence="1" id="KW-0812">Transmembrane</keyword>
<gene>
    <name evidence="2" type="ORF">LF1_07570</name>
</gene>
<keyword evidence="1" id="KW-1133">Transmembrane helix</keyword>
<evidence type="ECO:0000313" key="2">
    <source>
        <dbReference type="EMBL" id="KAA1258241.1"/>
    </source>
</evidence>
<evidence type="ECO:0000256" key="1">
    <source>
        <dbReference type="SAM" id="Phobius"/>
    </source>
</evidence>